<feature type="compositionally biased region" description="Low complexity" evidence="1">
    <location>
        <begin position="358"/>
        <end position="382"/>
    </location>
</feature>
<keyword evidence="4" id="KW-1185">Reference proteome</keyword>
<dbReference type="GO" id="GO:0008757">
    <property type="term" value="F:S-adenosylmethionine-dependent methyltransferase activity"/>
    <property type="evidence" value="ECO:0007669"/>
    <property type="project" value="InterPro"/>
</dbReference>
<evidence type="ECO:0000256" key="1">
    <source>
        <dbReference type="SAM" id="MobiDB-lite"/>
    </source>
</evidence>
<organism evidence="3 4">
    <name type="scientific">Lachancea lanzarotensis</name>
    <dbReference type="NCBI Taxonomy" id="1245769"/>
    <lineage>
        <taxon>Eukaryota</taxon>
        <taxon>Fungi</taxon>
        <taxon>Dikarya</taxon>
        <taxon>Ascomycota</taxon>
        <taxon>Saccharomycotina</taxon>
        <taxon>Saccharomycetes</taxon>
        <taxon>Saccharomycetales</taxon>
        <taxon>Saccharomycetaceae</taxon>
        <taxon>Lachancea</taxon>
    </lineage>
</organism>
<dbReference type="Gene3D" id="3.40.50.150">
    <property type="entry name" value="Vaccinia Virus protein VP39"/>
    <property type="match status" value="1"/>
</dbReference>
<accession>A0A0C7MSQ8</accession>
<protein>
    <submittedName>
        <fullName evidence="3">LALA0S07e00276g1_1</fullName>
    </submittedName>
</protein>
<dbReference type="STRING" id="1245769.A0A0C7MSQ8"/>
<evidence type="ECO:0000313" key="3">
    <source>
        <dbReference type="EMBL" id="CEP63006.1"/>
    </source>
</evidence>
<feature type="region of interest" description="Disordered" evidence="1">
    <location>
        <begin position="337"/>
        <end position="411"/>
    </location>
</feature>
<dbReference type="Proteomes" id="UP000054304">
    <property type="component" value="Unassembled WGS sequence"/>
</dbReference>
<dbReference type="InterPro" id="IPR013216">
    <property type="entry name" value="Methyltransf_11"/>
</dbReference>
<dbReference type="InterPro" id="IPR029063">
    <property type="entry name" value="SAM-dependent_MTases_sf"/>
</dbReference>
<feature type="compositionally biased region" description="Polar residues" evidence="1">
    <location>
        <begin position="27"/>
        <end position="39"/>
    </location>
</feature>
<dbReference type="SUPFAM" id="SSF53335">
    <property type="entry name" value="S-adenosyl-L-methionine-dependent methyltransferases"/>
    <property type="match status" value="1"/>
</dbReference>
<dbReference type="CDD" id="cd02440">
    <property type="entry name" value="AdoMet_MTases"/>
    <property type="match status" value="1"/>
</dbReference>
<feature type="region of interest" description="Disordered" evidence="1">
    <location>
        <begin position="18"/>
        <end position="90"/>
    </location>
</feature>
<evidence type="ECO:0000313" key="4">
    <source>
        <dbReference type="Proteomes" id="UP000054304"/>
    </source>
</evidence>
<dbReference type="OrthoDB" id="10256176at2759"/>
<feature type="region of interest" description="Disordered" evidence="1">
    <location>
        <begin position="495"/>
        <end position="514"/>
    </location>
</feature>
<evidence type="ECO:0000259" key="2">
    <source>
        <dbReference type="Pfam" id="PF08241"/>
    </source>
</evidence>
<dbReference type="Pfam" id="PF08241">
    <property type="entry name" value="Methyltransf_11"/>
    <property type="match status" value="1"/>
</dbReference>
<sequence length="772" mass="85816">MESIRLHWKAGVDAPRRVSRGFAPAGKNTSSENPGTSASLLPKTDLGNNNKDTKSSSWGSSISTITEELPSADVPEAMTRVPSASSASRVPYCSTSVGSSLSSSSKKDNSMTEGARFWNTLPRAGETLHLRKHSMNVAIHTVNGTPKQIVYDPRHNPLCPKLEIFYMFNAQSPPLDAYTHAKLRLESFVKFLDTYHNSRKFASACLPFNVTIAHNSSSSGYPSYTSGVSYHEVGEVLQLWYLQALKFLLDKNSFLFSSETVEYLINSYPRRMASIKNDYRLKQAPESALEETITRADILLVRCSLEEEFGWQLALDEPNWNVVDLFVDFSRLRKPSFDTGQEKHSDDDDHTVDAMDGSNLFSSPSESSISSAASNDSARNSSLNKDDEEPSIDDVSPTAKDSKSMTGTTQGTEDGVIRVLDCVGRDLELLWKAKKLPQEYKGASRSSSVSPSPSQENVPEQSSVNKSKSDQQGLIAKGSSALGLSNFFRRKNSHTAAEKVDAPVSTRQSSPSEPIKMNLNIQNQYLEDYYSSTLANYRRIVPPHQSLFTRADVPKEYMNRKKSGKSKVKSYQEDFLRVRLPLEDNSFPVVICPDIWFTVELKRWKGFLSEIFRCIKPGGYLQTSTCNFSPVNDFNDVENSSAQFTTSAEMRKVKDVILMGAAQAGIQVYPMRHLVQVLKKVGFINIKHSVISLKIGDLTSNMGMLFEFLALRQFDFQLRTNFLTTSTTPEGTDPASLPLRFVQEHMGKADESAGVLRFVLLTAQKPDGPINA</sequence>
<proteinExistence type="predicted"/>
<feature type="region of interest" description="Disordered" evidence="1">
    <location>
        <begin position="440"/>
        <end position="473"/>
    </location>
</feature>
<gene>
    <name evidence="3" type="ORF">LALA0_S07e00276g</name>
</gene>
<feature type="compositionally biased region" description="Basic and acidic residues" evidence="1">
    <location>
        <begin position="340"/>
        <end position="353"/>
    </location>
</feature>
<dbReference type="HOGENOM" id="CLU_011913_0_0_1"/>
<dbReference type="GeneID" id="34686494"/>
<feature type="compositionally biased region" description="Low complexity" evidence="1">
    <location>
        <begin position="444"/>
        <end position="463"/>
    </location>
</feature>
<reference evidence="3 4" key="1">
    <citation type="submission" date="2014-12" db="EMBL/GenBank/DDBJ databases">
        <authorList>
            <person name="Neuveglise Cecile"/>
        </authorList>
    </citation>
    <scope>NUCLEOTIDE SEQUENCE [LARGE SCALE GENOMIC DNA]</scope>
    <source>
        <strain evidence="3 4">CBS 12615</strain>
    </source>
</reference>
<dbReference type="EMBL" id="LN736366">
    <property type="protein sequence ID" value="CEP63006.1"/>
    <property type="molecule type" value="Genomic_DNA"/>
</dbReference>
<name>A0A0C7MSQ8_9SACH</name>
<dbReference type="RefSeq" id="XP_022629227.1">
    <property type="nucleotide sequence ID" value="XM_022771307.1"/>
</dbReference>
<dbReference type="AlphaFoldDB" id="A0A0C7MSQ8"/>
<feature type="domain" description="Methyltransferase type 11" evidence="2">
    <location>
        <begin position="560"/>
        <end position="621"/>
    </location>
</feature>
<feature type="compositionally biased region" description="Low complexity" evidence="1">
    <location>
        <begin position="55"/>
        <end position="66"/>
    </location>
</feature>